<gene>
    <name evidence="2" type="ORF">LXT12_14960</name>
</gene>
<comment type="caution">
    <text evidence="2">The sequence shown here is derived from an EMBL/GenBank/DDBJ whole genome shotgun (WGS) entry which is preliminary data.</text>
</comment>
<proteinExistence type="predicted"/>
<reference evidence="2 3" key="1">
    <citation type="submission" date="2021-12" db="EMBL/GenBank/DDBJ databases">
        <title>Genome seq of p7.</title>
        <authorList>
            <person name="Seo T."/>
        </authorList>
    </citation>
    <scope>NUCLEOTIDE SEQUENCE [LARGE SCALE GENOMIC DNA]</scope>
    <source>
        <strain evidence="2 3">P7</strain>
    </source>
</reference>
<name>A0ABS8XFR9_9BURK</name>
<sequence>MNANNPQGIPPPLSYQGDLGTKNAWGTTLEVWPKNHPPTIPEHVPDRVARAFAEGCAVLQASPSAACSQFRKALEWGLKDLAPEVEAWKLEKRIDKLAAEGKLTQSLKDWAHQLRIDGNEAVHGEEDPSREHAQAIELLTRYVLTYLYTLPKSIEAARAGS</sequence>
<keyword evidence="3" id="KW-1185">Reference proteome</keyword>
<dbReference type="EMBL" id="JAJTWT010000006">
    <property type="protein sequence ID" value="MCE4538550.1"/>
    <property type="molecule type" value="Genomic_DNA"/>
</dbReference>
<protein>
    <submittedName>
        <fullName evidence="2">DUF4145 domain-containing protein</fullName>
    </submittedName>
</protein>
<evidence type="ECO:0000313" key="3">
    <source>
        <dbReference type="Proteomes" id="UP001201463"/>
    </source>
</evidence>
<evidence type="ECO:0000313" key="2">
    <source>
        <dbReference type="EMBL" id="MCE4538550.1"/>
    </source>
</evidence>
<dbReference type="Pfam" id="PF13643">
    <property type="entry name" value="DUF4145"/>
    <property type="match status" value="1"/>
</dbReference>
<accession>A0ABS8XFR9</accession>
<dbReference type="Proteomes" id="UP001201463">
    <property type="component" value="Unassembled WGS sequence"/>
</dbReference>
<dbReference type="RefSeq" id="WP_233392997.1">
    <property type="nucleotide sequence ID" value="NZ_JAJTWT010000006.1"/>
</dbReference>
<organism evidence="2 3">
    <name type="scientific">Pelomonas caseinilytica</name>
    <dbReference type="NCBI Taxonomy" id="2906763"/>
    <lineage>
        <taxon>Bacteria</taxon>
        <taxon>Pseudomonadati</taxon>
        <taxon>Pseudomonadota</taxon>
        <taxon>Betaproteobacteria</taxon>
        <taxon>Burkholderiales</taxon>
        <taxon>Sphaerotilaceae</taxon>
        <taxon>Roseateles</taxon>
    </lineage>
</organism>
<dbReference type="InterPro" id="IPR025285">
    <property type="entry name" value="DUF4145"/>
</dbReference>
<feature type="domain" description="DUF4145" evidence="1">
    <location>
        <begin position="57"/>
        <end position="134"/>
    </location>
</feature>
<evidence type="ECO:0000259" key="1">
    <source>
        <dbReference type="Pfam" id="PF13643"/>
    </source>
</evidence>